<comment type="caution">
    <text evidence="1">The sequence shown here is derived from an EMBL/GenBank/DDBJ whole genome shotgun (WGS) entry which is preliminary data.</text>
</comment>
<keyword evidence="2" id="KW-1185">Reference proteome</keyword>
<accession>A0ABS7KWN8</accession>
<dbReference type="Proteomes" id="UP001299068">
    <property type="component" value="Unassembled WGS sequence"/>
</dbReference>
<proteinExistence type="predicted"/>
<dbReference type="RefSeq" id="WP_221860358.1">
    <property type="nucleotide sequence ID" value="NZ_JAIKTU010000005.1"/>
</dbReference>
<gene>
    <name evidence="1" type="ORF">K5V21_07180</name>
</gene>
<organism evidence="1 2">
    <name type="scientific">Clostridium sardiniense</name>
    <name type="common">Clostridium absonum</name>
    <dbReference type="NCBI Taxonomy" id="29369"/>
    <lineage>
        <taxon>Bacteria</taxon>
        <taxon>Bacillati</taxon>
        <taxon>Bacillota</taxon>
        <taxon>Clostridia</taxon>
        <taxon>Eubacteriales</taxon>
        <taxon>Clostridiaceae</taxon>
        <taxon>Clostridium</taxon>
    </lineage>
</organism>
<reference evidence="1 2" key="1">
    <citation type="journal article" date="2021" name="Cell Host Microbe">
        <title>in vivo commensal control of Clostridioides difficile virulence.</title>
        <authorList>
            <person name="Girinathan B.P."/>
            <person name="Dibenedetto N."/>
            <person name="Worley J.N."/>
            <person name="Peltier J."/>
            <person name="Arrieta-Ortiz M.L."/>
            <person name="Rupa Christinal Immanuel S."/>
            <person name="Lavin R."/>
            <person name="Delaney M.L."/>
            <person name="Cummins C."/>
            <person name="Hoffmann M."/>
            <person name="Luo Y."/>
            <person name="Gonzalez-Escalona N."/>
            <person name="Allard M."/>
            <person name="Onderdonk A.B."/>
            <person name="Gerber G.K."/>
            <person name="Sonenshein A.L."/>
            <person name="Baliga N."/>
            <person name="Dupuy B."/>
            <person name="Bry L."/>
        </authorList>
    </citation>
    <scope>NUCLEOTIDE SEQUENCE [LARGE SCALE GENOMIC DNA]</scope>
    <source>
        <strain evidence="1 2">DSM 599</strain>
    </source>
</reference>
<name>A0ABS7KWN8_CLOSR</name>
<evidence type="ECO:0000313" key="2">
    <source>
        <dbReference type="Proteomes" id="UP001299068"/>
    </source>
</evidence>
<protein>
    <submittedName>
        <fullName evidence="1">Uncharacterized protein</fullName>
    </submittedName>
</protein>
<dbReference type="EMBL" id="JAIKTU010000005">
    <property type="protein sequence ID" value="MBY0755235.1"/>
    <property type="molecule type" value="Genomic_DNA"/>
</dbReference>
<sequence length="101" mass="12014">MNNLTEGEKVNSIDNDNKNKLEELYKSSISEDSMLELLRLEIEKIKISIKMLAENSKISEEMTLDIFKECNKIIDSLIMYEWIRLKRNEVIREAFINNKRM</sequence>
<evidence type="ECO:0000313" key="1">
    <source>
        <dbReference type="EMBL" id="MBY0755235.1"/>
    </source>
</evidence>